<dbReference type="EMBL" id="VIFX01000084">
    <property type="protein sequence ID" value="TQR82297.1"/>
    <property type="molecule type" value="Genomic_DNA"/>
</dbReference>
<dbReference type="GO" id="GO:0003677">
    <property type="term" value="F:DNA binding"/>
    <property type="evidence" value="ECO:0007669"/>
    <property type="project" value="InterPro"/>
</dbReference>
<proteinExistence type="predicted"/>
<evidence type="ECO:0008006" key="3">
    <source>
        <dbReference type="Google" id="ProtNLM"/>
    </source>
</evidence>
<accession>A0A544VQN4</accession>
<gene>
    <name evidence="1" type="ORF">D8S82_32860</name>
</gene>
<sequence length="440" mass="47255">MGVGEDGDSVCGPCSGDGRNWVCDGCGQVDLLIGGTQCLACTTTTRVRVLLTGPDGQITTQLQGVATFLLQDNTAEQTHVVLNGAGWIHVLRDLVAAGDPITHGMLDALPHGNRVGHLRTILVHTGALDAQADGLESLSPWLRSFLAGLSPKTAQLLRPYASWSVLLRTRHRGARLGITANAPKYARTRIETAAHLLTFLQDNDRTLAEATQHDIDTWIGLGATTRRRVRDFLRWAHARGLSADLQVRWLGREGLAENVLGEDERWVLLRRCLRDDSLALRLRVAGALVLLYGQIPTRVVELTVDSLISSQTGTYLHLKDQPVLLPPPLAALALELAALSPRQQSAGTPAWLFPSTRPGAHLYPGRLSTALNQKLGIFIRPGRGAALAALAADLPAAVLADLLGLSVTTATRWSALVARDNAAYIAARIESPDALNPRTG</sequence>
<organism evidence="1 2">
    <name type="scientific">Mycolicibacterium hodleri</name>
    <dbReference type="NCBI Taxonomy" id="49897"/>
    <lineage>
        <taxon>Bacteria</taxon>
        <taxon>Bacillati</taxon>
        <taxon>Actinomycetota</taxon>
        <taxon>Actinomycetes</taxon>
        <taxon>Mycobacteriales</taxon>
        <taxon>Mycobacteriaceae</taxon>
        <taxon>Mycolicibacterium</taxon>
    </lineage>
</organism>
<reference evidence="1 2" key="1">
    <citation type="submission" date="2018-10" db="EMBL/GenBank/DDBJ databases">
        <title>Draft genome of Mycobacterium hodleri strain B.</title>
        <authorList>
            <person name="Amande T.J."/>
            <person name="Mcgenity T.J."/>
        </authorList>
    </citation>
    <scope>NUCLEOTIDE SEQUENCE [LARGE SCALE GENOMIC DNA]</scope>
    <source>
        <strain evidence="1 2">B</strain>
    </source>
</reference>
<dbReference type="Proteomes" id="UP000315759">
    <property type="component" value="Unassembled WGS sequence"/>
</dbReference>
<comment type="caution">
    <text evidence="1">The sequence shown here is derived from an EMBL/GenBank/DDBJ whole genome shotgun (WGS) entry which is preliminary data.</text>
</comment>
<dbReference type="RefSeq" id="WP_131809546.1">
    <property type="nucleotide sequence ID" value="NZ_VIFX01000084.1"/>
</dbReference>
<dbReference type="AlphaFoldDB" id="A0A544VQN4"/>
<dbReference type="SUPFAM" id="SSF56349">
    <property type="entry name" value="DNA breaking-rejoining enzymes"/>
    <property type="match status" value="1"/>
</dbReference>
<evidence type="ECO:0000313" key="1">
    <source>
        <dbReference type="EMBL" id="TQR82297.1"/>
    </source>
</evidence>
<name>A0A544VQN4_9MYCO</name>
<protein>
    <recommendedName>
        <fullName evidence="3">Recombinase XerD</fullName>
    </recommendedName>
</protein>
<dbReference type="InterPro" id="IPR011010">
    <property type="entry name" value="DNA_brk_join_enz"/>
</dbReference>
<keyword evidence="2" id="KW-1185">Reference proteome</keyword>
<evidence type="ECO:0000313" key="2">
    <source>
        <dbReference type="Proteomes" id="UP000315759"/>
    </source>
</evidence>